<keyword evidence="4" id="KW-1133">Transmembrane helix</keyword>
<feature type="transmembrane region" description="Helical" evidence="4">
    <location>
        <begin position="230"/>
        <end position="251"/>
    </location>
</feature>
<dbReference type="Pfam" id="PF13432">
    <property type="entry name" value="TPR_16"/>
    <property type="match status" value="1"/>
</dbReference>
<proteinExistence type="predicted"/>
<comment type="caution">
    <text evidence="5">The sequence shown here is derived from an EMBL/GenBank/DDBJ whole genome shotgun (WGS) entry which is preliminary data.</text>
</comment>
<reference evidence="6" key="1">
    <citation type="journal article" date="2019" name="Int. J. Syst. Evol. Microbiol.">
        <title>The Global Catalogue of Microorganisms (GCM) 10K type strain sequencing project: providing services to taxonomists for standard genome sequencing and annotation.</title>
        <authorList>
            <consortium name="The Broad Institute Genomics Platform"/>
            <consortium name="The Broad Institute Genome Sequencing Center for Infectious Disease"/>
            <person name="Wu L."/>
            <person name="Ma J."/>
        </authorList>
    </citation>
    <scope>NUCLEOTIDE SEQUENCE [LARGE SCALE GENOMIC DNA]</scope>
    <source>
        <strain evidence="6">ZS-35-S2</strain>
    </source>
</reference>
<feature type="repeat" description="TPR" evidence="3">
    <location>
        <begin position="149"/>
        <end position="182"/>
    </location>
</feature>
<name>A0ABW1K139_9ACTN</name>
<dbReference type="Pfam" id="PF14559">
    <property type="entry name" value="TPR_19"/>
    <property type="match status" value="1"/>
</dbReference>
<gene>
    <name evidence="5" type="ORF">ACFP2T_04305</name>
</gene>
<dbReference type="InterPro" id="IPR011990">
    <property type="entry name" value="TPR-like_helical_dom_sf"/>
</dbReference>
<dbReference type="InterPro" id="IPR050498">
    <property type="entry name" value="Ycf3"/>
</dbReference>
<keyword evidence="2 3" id="KW-0802">TPR repeat</keyword>
<keyword evidence="4" id="KW-0812">Transmembrane</keyword>
<feature type="transmembrane region" description="Helical" evidence="4">
    <location>
        <begin position="322"/>
        <end position="340"/>
    </location>
</feature>
<feature type="repeat" description="TPR" evidence="3">
    <location>
        <begin position="183"/>
        <end position="216"/>
    </location>
</feature>
<feature type="transmembrane region" description="Helical" evidence="4">
    <location>
        <begin position="257"/>
        <end position="275"/>
    </location>
</feature>
<dbReference type="Gene3D" id="1.25.40.10">
    <property type="entry name" value="Tetratricopeptide repeat domain"/>
    <property type="match status" value="1"/>
</dbReference>
<evidence type="ECO:0000313" key="5">
    <source>
        <dbReference type="EMBL" id="MFC6015419.1"/>
    </source>
</evidence>
<dbReference type="SUPFAM" id="SSF48452">
    <property type="entry name" value="TPR-like"/>
    <property type="match status" value="1"/>
</dbReference>
<dbReference type="Proteomes" id="UP001596203">
    <property type="component" value="Unassembled WGS sequence"/>
</dbReference>
<keyword evidence="4" id="KW-0472">Membrane</keyword>
<keyword evidence="1" id="KW-0677">Repeat</keyword>
<keyword evidence="6" id="KW-1185">Reference proteome</keyword>
<feature type="repeat" description="TPR" evidence="3">
    <location>
        <begin position="13"/>
        <end position="46"/>
    </location>
</feature>
<organism evidence="5 6">
    <name type="scientific">Plantactinospora solaniradicis</name>
    <dbReference type="NCBI Taxonomy" id="1723736"/>
    <lineage>
        <taxon>Bacteria</taxon>
        <taxon>Bacillati</taxon>
        <taxon>Actinomycetota</taxon>
        <taxon>Actinomycetes</taxon>
        <taxon>Micromonosporales</taxon>
        <taxon>Micromonosporaceae</taxon>
        <taxon>Plantactinospora</taxon>
    </lineage>
</organism>
<feature type="transmembrane region" description="Helical" evidence="4">
    <location>
        <begin position="296"/>
        <end position="316"/>
    </location>
</feature>
<dbReference type="InterPro" id="IPR019734">
    <property type="entry name" value="TPR_rpt"/>
</dbReference>
<dbReference type="EMBL" id="JBHSPR010000001">
    <property type="protein sequence ID" value="MFC6015419.1"/>
    <property type="molecule type" value="Genomic_DNA"/>
</dbReference>
<accession>A0ABW1K139</accession>
<evidence type="ECO:0000256" key="4">
    <source>
        <dbReference type="SAM" id="Phobius"/>
    </source>
</evidence>
<evidence type="ECO:0000313" key="6">
    <source>
        <dbReference type="Proteomes" id="UP001596203"/>
    </source>
</evidence>
<dbReference type="PANTHER" id="PTHR44858:SF1">
    <property type="entry name" value="UDP-N-ACETYLGLUCOSAMINE--PEPTIDE N-ACETYLGLUCOSAMINYLTRANSFERASE SPINDLY-RELATED"/>
    <property type="match status" value="1"/>
</dbReference>
<dbReference type="RefSeq" id="WP_377417443.1">
    <property type="nucleotide sequence ID" value="NZ_JBHSPR010000001.1"/>
</dbReference>
<sequence length="345" mass="36523">MSSDAESDQSSSAEGYVQRAELLAELGRYDEAAAEVGFAIALEPDNVPALVMLAMVKLAGGKSEEALTAADMAVAAAPALVHPLVIRGHALADLRRFKEAAAVADEILALGPDDAYAQRSAAAILAESRNGQQAINAAWRGVELAPEEPQAHLVLGLVAARMQLFDLAERAYREALRLDPELAEAQHNIGVIRLEQRRYSEALEHLADAAAMAPTRSDGGQTIGDGLRRLVMYGAGYTIVASVLIACMAAMNPVSSRLWAGIAAVTGGVLLWRFGRRVPNLARGRLPALMRADRTLGLAVYAVAAGPCLILLYALVGSPWPLVLAIVTTTAAELAVVFGWSQDRE</sequence>
<dbReference type="SMART" id="SM00028">
    <property type="entry name" value="TPR"/>
    <property type="match status" value="6"/>
</dbReference>
<dbReference type="PANTHER" id="PTHR44858">
    <property type="entry name" value="TETRATRICOPEPTIDE REPEAT PROTEIN 6"/>
    <property type="match status" value="1"/>
</dbReference>
<protein>
    <submittedName>
        <fullName evidence="5">Tetratricopeptide repeat protein</fullName>
    </submittedName>
</protein>
<dbReference type="PROSITE" id="PS50005">
    <property type="entry name" value="TPR"/>
    <property type="match status" value="3"/>
</dbReference>
<evidence type="ECO:0000256" key="3">
    <source>
        <dbReference type="PROSITE-ProRule" id="PRU00339"/>
    </source>
</evidence>
<evidence type="ECO:0000256" key="1">
    <source>
        <dbReference type="ARBA" id="ARBA00022737"/>
    </source>
</evidence>
<evidence type="ECO:0000256" key="2">
    <source>
        <dbReference type="ARBA" id="ARBA00022803"/>
    </source>
</evidence>